<comment type="cofactor">
    <cofactor evidence="1">
        <name>pyridoxal 5'-phosphate</name>
        <dbReference type="ChEBI" id="CHEBI:597326"/>
    </cofactor>
</comment>
<dbReference type="PANTHER" id="PTHR43094:SF1">
    <property type="entry name" value="AMINOTRANSFERASE CLASS-III"/>
    <property type="match status" value="1"/>
</dbReference>
<comment type="caution">
    <text evidence="5">The sequence shown here is derived from an EMBL/GenBank/DDBJ whole genome shotgun (WGS) entry which is preliminary data.</text>
</comment>
<proteinExistence type="inferred from homology"/>
<keyword evidence="5" id="KW-0808">Transferase</keyword>
<dbReference type="InterPro" id="IPR015424">
    <property type="entry name" value="PyrdxlP-dep_Trfase"/>
</dbReference>
<keyword evidence="6" id="KW-1185">Reference proteome</keyword>
<dbReference type="PROSITE" id="PS00600">
    <property type="entry name" value="AA_TRANSFER_CLASS_3"/>
    <property type="match status" value="1"/>
</dbReference>
<keyword evidence="3 4" id="KW-0663">Pyridoxal phosphate</keyword>
<dbReference type="Pfam" id="PF00202">
    <property type="entry name" value="Aminotran_3"/>
    <property type="match status" value="1"/>
</dbReference>
<keyword evidence="5" id="KW-0032">Aminotransferase</keyword>
<sequence length="446" mass="47201">MAGDVAESTSVAAAGLPKIAWGKGLVLTDVDGKHYLDGSGGPAVYCLGHGNEEVNQAIKDQLDRIAHGYRYNFTSDPLEELTERVGRLCGGTLRQMVFVSGGSEAVESALKLALQYFAARGEMSRRRFISRERSWHGNTLGALALSGFRERRLSFEGALVDVPRLSPANIYRPPAGVAPEDVGAACAQELEDKILELGPDKVAAFVFEPVVGAAGGVVPAPPGYARKVREICDRHGVLMIADEVMCGAGRCGTWRALEHDGVFPDIMTVAKGLGGGYLPLGAAVYSDRVAEPINAVDGGPQTGHTFTGHTTACAAGVAVQRIVEREGLVQRVAVKGEEFKRTLADALHGIPYVGDIRGRGFFTGIEIVADRDSKEPFPAEKALFLKIRARAFANGLICYPSGGNVDGIKGDTVILAPPYNATDGELSEIAGRFAVSLRQALADIGA</sequence>
<dbReference type="PANTHER" id="PTHR43094">
    <property type="entry name" value="AMINOTRANSFERASE"/>
    <property type="match status" value="1"/>
</dbReference>
<dbReference type="OrthoDB" id="9801834at2"/>
<dbReference type="Gene3D" id="3.90.1150.10">
    <property type="entry name" value="Aspartate Aminotransferase, domain 1"/>
    <property type="match status" value="1"/>
</dbReference>
<name>A0A2S9QHT4_9HYPH</name>
<dbReference type="RefSeq" id="WP_105861245.1">
    <property type="nucleotide sequence ID" value="NZ_PUEJ01000002.1"/>
</dbReference>
<dbReference type="AlphaFoldDB" id="A0A2S9QHT4"/>
<evidence type="ECO:0000256" key="2">
    <source>
        <dbReference type="ARBA" id="ARBA00008954"/>
    </source>
</evidence>
<comment type="similarity">
    <text evidence="2 4">Belongs to the class-III pyridoxal-phosphate-dependent aminotransferase family.</text>
</comment>
<dbReference type="GO" id="GO:0030170">
    <property type="term" value="F:pyridoxal phosphate binding"/>
    <property type="evidence" value="ECO:0007669"/>
    <property type="project" value="InterPro"/>
</dbReference>
<organism evidence="5 6">
    <name type="scientific">Labrys okinawensis</name>
    <dbReference type="NCBI Taxonomy" id="346911"/>
    <lineage>
        <taxon>Bacteria</taxon>
        <taxon>Pseudomonadati</taxon>
        <taxon>Pseudomonadota</taxon>
        <taxon>Alphaproteobacteria</taxon>
        <taxon>Hyphomicrobiales</taxon>
        <taxon>Xanthobacteraceae</taxon>
        <taxon>Labrys</taxon>
    </lineage>
</organism>
<reference evidence="5 6" key="1">
    <citation type="submission" date="2018-02" db="EMBL/GenBank/DDBJ databases">
        <title>Whole genome sequencing of endophytic bacterium.</title>
        <authorList>
            <person name="Eedara R."/>
            <person name="Podile A.R."/>
        </authorList>
    </citation>
    <scope>NUCLEOTIDE SEQUENCE [LARGE SCALE GENOMIC DNA]</scope>
    <source>
        <strain evidence="5 6">RP1T</strain>
    </source>
</reference>
<gene>
    <name evidence="5" type="ORF">C5L14_06745</name>
</gene>
<dbReference type="Proteomes" id="UP000237682">
    <property type="component" value="Unassembled WGS sequence"/>
</dbReference>
<dbReference type="GO" id="GO:0005829">
    <property type="term" value="C:cytosol"/>
    <property type="evidence" value="ECO:0007669"/>
    <property type="project" value="TreeGrafter"/>
</dbReference>
<protein>
    <submittedName>
        <fullName evidence="5">Aspartate aminotransferase family protein</fullName>
    </submittedName>
</protein>
<evidence type="ECO:0000313" key="5">
    <source>
        <dbReference type="EMBL" id="PRH88903.1"/>
    </source>
</evidence>
<dbReference type="NCBIfam" id="NF005685">
    <property type="entry name" value="PRK07483.1"/>
    <property type="match status" value="1"/>
</dbReference>
<evidence type="ECO:0000313" key="6">
    <source>
        <dbReference type="Proteomes" id="UP000237682"/>
    </source>
</evidence>
<dbReference type="EMBL" id="PUEJ01000002">
    <property type="protein sequence ID" value="PRH88903.1"/>
    <property type="molecule type" value="Genomic_DNA"/>
</dbReference>
<dbReference type="Gene3D" id="3.40.640.10">
    <property type="entry name" value="Type I PLP-dependent aspartate aminotransferase-like (Major domain)"/>
    <property type="match status" value="1"/>
</dbReference>
<accession>A0A2S9QHT4</accession>
<dbReference type="GO" id="GO:0008483">
    <property type="term" value="F:transaminase activity"/>
    <property type="evidence" value="ECO:0007669"/>
    <property type="project" value="UniProtKB-KW"/>
</dbReference>
<dbReference type="InterPro" id="IPR049704">
    <property type="entry name" value="Aminotrans_3_PPA_site"/>
</dbReference>
<evidence type="ECO:0000256" key="3">
    <source>
        <dbReference type="ARBA" id="ARBA00022898"/>
    </source>
</evidence>
<dbReference type="CDD" id="cd00610">
    <property type="entry name" value="OAT_like"/>
    <property type="match status" value="1"/>
</dbReference>
<evidence type="ECO:0000256" key="1">
    <source>
        <dbReference type="ARBA" id="ARBA00001933"/>
    </source>
</evidence>
<dbReference type="InterPro" id="IPR005814">
    <property type="entry name" value="Aminotrans_3"/>
</dbReference>
<dbReference type="InterPro" id="IPR015422">
    <property type="entry name" value="PyrdxlP-dep_Trfase_small"/>
</dbReference>
<dbReference type="SUPFAM" id="SSF53383">
    <property type="entry name" value="PLP-dependent transferases"/>
    <property type="match status" value="1"/>
</dbReference>
<evidence type="ECO:0000256" key="4">
    <source>
        <dbReference type="RuleBase" id="RU003560"/>
    </source>
</evidence>
<dbReference type="InterPro" id="IPR015421">
    <property type="entry name" value="PyrdxlP-dep_Trfase_major"/>
</dbReference>